<name>A0ABR2MDM4_9ASPA</name>
<feature type="region of interest" description="Disordered" evidence="1">
    <location>
        <begin position="231"/>
        <end position="250"/>
    </location>
</feature>
<evidence type="ECO:0000313" key="2">
    <source>
        <dbReference type="EMBL" id="KAK8961972.1"/>
    </source>
</evidence>
<accession>A0ABR2MDM4</accession>
<comment type="caution">
    <text evidence="2">The sequence shown here is derived from an EMBL/GenBank/DDBJ whole genome shotgun (WGS) entry which is preliminary data.</text>
</comment>
<evidence type="ECO:0000256" key="1">
    <source>
        <dbReference type="SAM" id="MobiDB-lite"/>
    </source>
</evidence>
<organism evidence="2 3">
    <name type="scientific">Platanthera guangdongensis</name>
    <dbReference type="NCBI Taxonomy" id="2320717"/>
    <lineage>
        <taxon>Eukaryota</taxon>
        <taxon>Viridiplantae</taxon>
        <taxon>Streptophyta</taxon>
        <taxon>Embryophyta</taxon>
        <taxon>Tracheophyta</taxon>
        <taxon>Spermatophyta</taxon>
        <taxon>Magnoliopsida</taxon>
        <taxon>Liliopsida</taxon>
        <taxon>Asparagales</taxon>
        <taxon>Orchidaceae</taxon>
        <taxon>Orchidoideae</taxon>
        <taxon>Orchideae</taxon>
        <taxon>Orchidinae</taxon>
        <taxon>Platanthera</taxon>
    </lineage>
</organism>
<feature type="compositionally biased region" description="Basic residues" evidence="1">
    <location>
        <begin position="240"/>
        <end position="250"/>
    </location>
</feature>
<evidence type="ECO:0000313" key="3">
    <source>
        <dbReference type="Proteomes" id="UP001412067"/>
    </source>
</evidence>
<reference evidence="2 3" key="1">
    <citation type="journal article" date="2022" name="Nat. Plants">
        <title>Genomes of leafy and leafless Platanthera orchids illuminate the evolution of mycoheterotrophy.</title>
        <authorList>
            <person name="Li M.H."/>
            <person name="Liu K.W."/>
            <person name="Li Z."/>
            <person name="Lu H.C."/>
            <person name="Ye Q.L."/>
            <person name="Zhang D."/>
            <person name="Wang J.Y."/>
            <person name="Li Y.F."/>
            <person name="Zhong Z.M."/>
            <person name="Liu X."/>
            <person name="Yu X."/>
            <person name="Liu D.K."/>
            <person name="Tu X.D."/>
            <person name="Liu B."/>
            <person name="Hao Y."/>
            <person name="Liao X.Y."/>
            <person name="Jiang Y.T."/>
            <person name="Sun W.H."/>
            <person name="Chen J."/>
            <person name="Chen Y.Q."/>
            <person name="Ai Y."/>
            <person name="Zhai J.W."/>
            <person name="Wu S.S."/>
            <person name="Zhou Z."/>
            <person name="Hsiao Y.Y."/>
            <person name="Wu W.L."/>
            <person name="Chen Y.Y."/>
            <person name="Lin Y.F."/>
            <person name="Hsu J.L."/>
            <person name="Li C.Y."/>
            <person name="Wang Z.W."/>
            <person name="Zhao X."/>
            <person name="Zhong W.Y."/>
            <person name="Ma X.K."/>
            <person name="Ma L."/>
            <person name="Huang J."/>
            <person name="Chen G.Z."/>
            <person name="Huang M.Z."/>
            <person name="Huang L."/>
            <person name="Peng D.H."/>
            <person name="Luo Y.B."/>
            <person name="Zou S.Q."/>
            <person name="Chen S.P."/>
            <person name="Lan S."/>
            <person name="Tsai W.C."/>
            <person name="Van de Peer Y."/>
            <person name="Liu Z.J."/>
        </authorList>
    </citation>
    <scope>NUCLEOTIDE SEQUENCE [LARGE SCALE GENOMIC DNA]</scope>
    <source>
        <strain evidence="2">Lor288</strain>
    </source>
</reference>
<sequence>MLYVLLRLYNRDREAFQLGNYLVKMTVNEVALILGLPNTGCRFTFSRTPPPGHTHESLTEELHGAATEDWSPTVEGVEDRRISLLIKYLLAMFFFPLKSLKVPSCITKITCVREFVKYNWSLAIHEFLHVQFDQLSRVSAIRSAGSNIGSLEGCATLLLVRLYEHTRVHPPVHELARPRISRWSPLLRYSAKFCTKLQENLFLKNYVHYKFMNVLDEEKTLLTEEEYYSDFENPPPEEHKRKKDRFCRLG</sequence>
<keyword evidence="3" id="KW-1185">Reference proteome</keyword>
<protein>
    <submittedName>
        <fullName evidence="2">Uncharacterized protein</fullName>
    </submittedName>
</protein>
<proteinExistence type="predicted"/>
<dbReference type="Proteomes" id="UP001412067">
    <property type="component" value="Unassembled WGS sequence"/>
</dbReference>
<gene>
    <name evidence="2" type="ORF">KSP40_PGU012956</name>
</gene>
<dbReference type="EMBL" id="JBBWWR010000009">
    <property type="protein sequence ID" value="KAK8961972.1"/>
    <property type="molecule type" value="Genomic_DNA"/>
</dbReference>